<proteinExistence type="predicted"/>
<dbReference type="GeneID" id="84574348"/>
<accession>A0A6H9XRI3</accession>
<organism evidence="1 2">
    <name type="scientific">Corynebacterium matruchotii</name>
    <dbReference type="NCBI Taxonomy" id="43768"/>
    <lineage>
        <taxon>Bacteria</taxon>
        <taxon>Bacillati</taxon>
        <taxon>Actinomycetota</taxon>
        <taxon>Actinomycetes</taxon>
        <taxon>Mycobacteriales</taxon>
        <taxon>Corynebacteriaceae</taxon>
        <taxon>Corynebacterium</taxon>
    </lineage>
</organism>
<reference evidence="1 2" key="1">
    <citation type="submission" date="2018-06" db="EMBL/GenBank/DDBJ databases">
        <authorList>
            <consortium name="Pathogen Informatics"/>
            <person name="Doyle S."/>
        </authorList>
    </citation>
    <scope>NUCLEOTIDE SEQUENCE [LARGE SCALE GENOMIC DNA]</scope>
    <source>
        <strain evidence="1 2">NCTC10254</strain>
    </source>
</reference>
<comment type="caution">
    <text evidence="1">The sequence shown here is derived from an EMBL/GenBank/DDBJ whole genome shotgun (WGS) entry which is preliminary data.</text>
</comment>
<name>A0A6H9XRI3_9CORY</name>
<gene>
    <name evidence="1" type="ORF">NCTC10254_01281</name>
</gene>
<protein>
    <submittedName>
        <fullName evidence="1">Uncharacterized protein</fullName>
    </submittedName>
</protein>
<dbReference type="RefSeq" id="WP_005526035.1">
    <property type="nucleotide sequence ID" value="NZ_CAUUOM010000001.1"/>
</dbReference>
<dbReference type="AlphaFoldDB" id="A0A6H9XRI3"/>
<evidence type="ECO:0000313" key="1">
    <source>
        <dbReference type="EMBL" id="SPW28286.1"/>
    </source>
</evidence>
<dbReference type="EMBL" id="UARK01000006">
    <property type="protein sequence ID" value="SPW28286.1"/>
    <property type="molecule type" value="Genomic_DNA"/>
</dbReference>
<sequence length="113" mass="12575">MSVRPFIEVVSGPARASVATETIAGILGVAKQTNGQADWLPFAGDQRLYIVPTVDDTVAGYQIHSLDDPSIHGLYDLFTTLCDQTDWHVRLDWDELEYLDKSFPYRSLDSAEA</sequence>
<evidence type="ECO:0000313" key="2">
    <source>
        <dbReference type="Proteomes" id="UP000249886"/>
    </source>
</evidence>
<dbReference type="Proteomes" id="UP000249886">
    <property type="component" value="Unassembled WGS sequence"/>
</dbReference>